<evidence type="ECO:0000313" key="9">
    <source>
        <dbReference type="Proteomes" id="UP000701853"/>
    </source>
</evidence>
<reference evidence="8 9" key="1">
    <citation type="journal article" date="2021" name="bioRxiv">
        <title>The Gossypium anomalum genome as a resource for cotton improvement and evolutionary analysis of hybrid incompatibility.</title>
        <authorList>
            <person name="Grover C.E."/>
            <person name="Yuan D."/>
            <person name="Arick M.A."/>
            <person name="Miller E.R."/>
            <person name="Hu G."/>
            <person name="Peterson D.G."/>
            <person name="Wendel J.F."/>
            <person name="Udall J.A."/>
        </authorList>
    </citation>
    <scope>NUCLEOTIDE SEQUENCE [LARGE SCALE GENOMIC DNA]</scope>
    <source>
        <strain evidence="8">JFW-Udall</strain>
        <tissue evidence="8">Leaf</tissue>
    </source>
</reference>
<dbReference type="InterPro" id="IPR029070">
    <property type="entry name" value="Chitinase_insertion_sf"/>
</dbReference>
<dbReference type="GO" id="GO:0008061">
    <property type="term" value="F:chitin binding"/>
    <property type="evidence" value="ECO:0007669"/>
    <property type="project" value="InterPro"/>
</dbReference>
<dbReference type="Gene3D" id="3.10.50.10">
    <property type="match status" value="1"/>
</dbReference>
<dbReference type="PANTHER" id="PTHR11177:SF317">
    <property type="entry name" value="CHITINASE 12-RELATED"/>
    <property type="match status" value="1"/>
</dbReference>
<comment type="caution">
    <text evidence="8">The sequence shown here is derived from an EMBL/GenBank/DDBJ whole genome shotgun (WGS) entry which is preliminary data.</text>
</comment>
<dbReference type="InterPro" id="IPR017853">
    <property type="entry name" value="GH"/>
</dbReference>
<dbReference type="Pfam" id="PF00704">
    <property type="entry name" value="Glyco_hydro_18"/>
    <property type="match status" value="1"/>
</dbReference>
<dbReference type="EMBL" id="JAHUZN010000013">
    <property type="protein sequence ID" value="KAG8471961.1"/>
    <property type="molecule type" value="Genomic_DNA"/>
</dbReference>
<dbReference type="PROSITE" id="PS51910">
    <property type="entry name" value="GH18_2"/>
    <property type="match status" value="1"/>
</dbReference>
<accession>A0A8J5XZV6</accession>
<keyword evidence="5 6" id="KW-0326">Glycosidase</keyword>
<gene>
    <name evidence="8" type="ORF">CXB51_036140</name>
</gene>
<dbReference type="PROSITE" id="PS01095">
    <property type="entry name" value="GH18_1"/>
    <property type="match status" value="1"/>
</dbReference>
<dbReference type="SUPFAM" id="SSF54556">
    <property type="entry name" value="Chitinase insertion domain"/>
    <property type="match status" value="1"/>
</dbReference>
<evidence type="ECO:0000259" key="7">
    <source>
        <dbReference type="PROSITE" id="PS51910"/>
    </source>
</evidence>
<feature type="domain" description="GH18" evidence="7">
    <location>
        <begin position="96"/>
        <end position="441"/>
    </location>
</feature>
<dbReference type="SUPFAM" id="SSF51445">
    <property type="entry name" value="(Trans)glycosidases"/>
    <property type="match status" value="1"/>
</dbReference>
<sequence length="441" mass="49106">MPLRISIFPELLHPSNPCHSTLISTCLKSYIMASLKSTCVYFLAMFCIFVTKSETYFSPGPAPEIFPPLPVSYVPTPAPGPTSYPPVPAVSPSPQGIKAAYWPSFESFPVSSIDTSFFTHIYYAFLLPEPNFFKLNVTSLDQQKLPEFMSGLSAKNPPVKTILSIGGGGNDPNVFAGMASTKCTRAVFINSTIEVARNYQFDGIDLDWEFPETVDDMANLALLFEEWNEALQNEAETSGKLRLLLTAAVYYSSEFTTYGMPRSYPARAMAKYLDWMNPMCFDYHGKWDNFTGIHSALFDPNTSASSSHGIGSWIRAGMPPGKLVMGLASYGHTWKLQDPNINGIGAPATGVGPGDELGFFDYYAILDFNEEKNATVKYDRTTVSYYSYVGDTWIGYDDVKSIKWKVWFARIKGLAGYFFWALGYDKDWALSREGDNILLQT</sequence>
<evidence type="ECO:0000256" key="1">
    <source>
        <dbReference type="ARBA" id="ARBA00008682"/>
    </source>
</evidence>
<dbReference type="GO" id="GO:0005576">
    <property type="term" value="C:extracellular region"/>
    <property type="evidence" value="ECO:0007669"/>
    <property type="project" value="TreeGrafter"/>
</dbReference>
<keyword evidence="4" id="KW-0325">Glycoprotein</keyword>
<dbReference type="AlphaFoldDB" id="A0A8J5XZV6"/>
<dbReference type="InterPro" id="IPR001579">
    <property type="entry name" value="Glyco_hydro_18_chit_AS"/>
</dbReference>
<dbReference type="InterPro" id="IPR050314">
    <property type="entry name" value="Glycosyl_Hydrlase_18"/>
</dbReference>
<dbReference type="PANTHER" id="PTHR11177">
    <property type="entry name" value="CHITINASE"/>
    <property type="match status" value="1"/>
</dbReference>
<dbReference type="GO" id="GO:0005975">
    <property type="term" value="P:carbohydrate metabolic process"/>
    <property type="evidence" value="ECO:0007669"/>
    <property type="project" value="InterPro"/>
</dbReference>
<evidence type="ECO:0000256" key="5">
    <source>
        <dbReference type="ARBA" id="ARBA00023295"/>
    </source>
</evidence>
<proteinExistence type="inferred from homology"/>
<keyword evidence="2" id="KW-0732">Signal</keyword>
<dbReference type="CDD" id="cd02879">
    <property type="entry name" value="GH18_plant_chitinase_class_V"/>
    <property type="match status" value="1"/>
</dbReference>
<dbReference type="FunFam" id="3.10.50.10:FF:000003">
    <property type="entry name" value="Class V chitinase CHIT5b"/>
    <property type="match status" value="1"/>
</dbReference>
<organism evidence="8 9">
    <name type="scientific">Gossypium anomalum</name>
    <dbReference type="NCBI Taxonomy" id="47600"/>
    <lineage>
        <taxon>Eukaryota</taxon>
        <taxon>Viridiplantae</taxon>
        <taxon>Streptophyta</taxon>
        <taxon>Embryophyta</taxon>
        <taxon>Tracheophyta</taxon>
        <taxon>Spermatophyta</taxon>
        <taxon>Magnoliopsida</taxon>
        <taxon>eudicotyledons</taxon>
        <taxon>Gunneridae</taxon>
        <taxon>Pentapetalae</taxon>
        <taxon>rosids</taxon>
        <taxon>malvids</taxon>
        <taxon>Malvales</taxon>
        <taxon>Malvaceae</taxon>
        <taxon>Malvoideae</taxon>
        <taxon>Gossypium</taxon>
    </lineage>
</organism>
<dbReference type="GO" id="GO:0006032">
    <property type="term" value="P:chitin catabolic process"/>
    <property type="evidence" value="ECO:0007669"/>
    <property type="project" value="TreeGrafter"/>
</dbReference>
<dbReference type="SMART" id="SM00636">
    <property type="entry name" value="Glyco_18"/>
    <property type="match status" value="1"/>
</dbReference>
<protein>
    <recommendedName>
        <fullName evidence="7">GH18 domain-containing protein</fullName>
    </recommendedName>
</protein>
<keyword evidence="9" id="KW-1185">Reference proteome</keyword>
<evidence type="ECO:0000256" key="4">
    <source>
        <dbReference type="ARBA" id="ARBA00023180"/>
    </source>
</evidence>
<dbReference type="Gene3D" id="3.20.20.80">
    <property type="entry name" value="Glycosidases"/>
    <property type="match status" value="1"/>
</dbReference>
<dbReference type="Proteomes" id="UP000701853">
    <property type="component" value="Chromosome 13"/>
</dbReference>
<keyword evidence="3 6" id="KW-0378">Hydrolase</keyword>
<dbReference type="InterPro" id="IPR001223">
    <property type="entry name" value="Glyco_hydro18_cat"/>
</dbReference>
<evidence type="ECO:0000313" key="8">
    <source>
        <dbReference type="EMBL" id="KAG8471961.1"/>
    </source>
</evidence>
<evidence type="ECO:0000256" key="6">
    <source>
        <dbReference type="RuleBase" id="RU000489"/>
    </source>
</evidence>
<comment type="similarity">
    <text evidence="1">Belongs to the glycosyl hydrolase 18 family. Chitinase class V subfamily.</text>
</comment>
<dbReference type="OrthoDB" id="76388at2759"/>
<dbReference type="InterPro" id="IPR011583">
    <property type="entry name" value="Chitinase_II/V-like_cat"/>
</dbReference>
<name>A0A8J5XZV6_9ROSI</name>
<evidence type="ECO:0000256" key="2">
    <source>
        <dbReference type="ARBA" id="ARBA00022729"/>
    </source>
</evidence>
<evidence type="ECO:0000256" key="3">
    <source>
        <dbReference type="ARBA" id="ARBA00022801"/>
    </source>
</evidence>
<dbReference type="GO" id="GO:0004568">
    <property type="term" value="F:chitinase activity"/>
    <property type="evidence" value="ECO:0007669"/>
    <property type="project" value="TreeGrafter"/>
</dbReference>